<gene>
    <name evidence="3" type="ORF">H4683_003785</name>
</gene>
<evidence type="ECO:0000259" key="2">
    <source>
        <dbReference type="PROSITE" id="PS51272"/>
    </source>
</evidence>
<keyword evidence="4" id="KW-1185">Reference proteome</keyword>
<dbReference type="PANTHER" id="PTHR43308:SF5">
    <property type="entry name" value="S-LAYER PROTEIN _ PEPTIDOGLYCAN ENDO-BETA-N-ACETYLGLUCOSAMINIDASE"/>
    <property type="match status" value="1"/>
</dbReference>
<dbReference type="Pfam" id="PF01832">
    <property type="entry name" value="Glucosaminidase"/>
    <property type="match status" value="1"/>
</dbReference>
<dbReference type="InterPro" id="IPR051465">
    <property type="entry name" value="Cell_Envelope_Struct_Comp"/>
</dbReference>
<feature type="region of interest" description="Disordered" evidence="1">
    <location>
        <begin position="210"/>
        <end position="245"/>
    </location>
</feature>
<feature type="domain" description="SLH" evidence="2">
    <location>
        <begin position="20"/>
        <end position="78"/>
    </location>
</feature>
<dbReference type="InterPro" id="IPR001119">
    <property type="entry name" value="SLH_dom"/>
</dbReference>
<evidence type="ECO:0000313" key="4">
    <source>
        <dbReference type="Proteomes" id="UP000658225"/>
    </source>
</evidence>
<evidence type="ECO:0000313" key="3">
    <source>
        <dbReference type="EMBL" id="MBE1556659.1"/>
    </source>
</evidence>
<dbReference type="PROSITE" id="PS51272">
    <property type="entry name" value="SLH"/>
    <property type="match status" value="3"/>
</dbReference>
<dbReference type="Proteomes" id="UP000658225">
    <property type="component" value="Unassembled WGS sequence"/>
</dbReference>
<sequence>MKKLIIFTLITLLTFSLTFHLEVRANNIDGHQMKAELNYLIEKGVIRADAKGNYHPDKSVTRGEFASYITRSLDLPISTKYTFKDLKANSSLTIEIQNAAGAGILSGYPDGTFRANDKITRQHMAGMINRAFRYMELPVQKKALKFKDSNKISPNFIDAVAVAVNLNIIRGDHRKNGVYFNPRDNATIAHASAFLFRMLAAADALKPVEPVEPNEPVEPVEPVEPELPTKPVQPTQPEKPSIPNINPEVYKVSSISGGQVNPTTAVYKTFEDALATYNASSSIRAIEQNNKIIKMKDGRAFGSENPKQYTSLYSNSTLRNEVTYVQKGHEMKYIGSSPDYVILEVAGTTFYAKQSEVNLVPTELVTGYDYYEVDQTNILYHNMYNNLSKSKGVYSIGPASPSMQAGKRYTSFDGVHFDEVGTKNTIIHFPYFQFQSVRQPTSYSGAELEQYIKEVLKERENTGIARYKNATVKSKLLGLGNYLKTIENTHRVNAMFILATAIHESDYGISVNAQTKNNIFGIKVFDSTPEFGEIYVRPENSVDAFISRYANLNYANPLGAHANGAIPGNKVVGFNVKYASDPNWGSKIAGHMWRIDTLLGKRDYKQANLGVISFKGDNGVNIRTSPDVQSDNKLFTYKPKDPGYNAAFGYPLVIVEETTGSDGYVWYKVLADINPPADYGWIRADLVKRILE</sequence>
<accession>A0A927MSK0</accession>
<protein>
    <submittedName>
        <fullName evidence="3">Beta-N-acetylglucosaminidase</fullName>
    </submittedName>
</protein>
<proteinExistence type="predicted"/>
<dbReference type="Pfam" id="PF00395">
    <property type="entry name" value="SLH"/>
    <property type="match status" value="2"/>
</dbReference>
<dbReference type="EMBL" id="JADBEL010000032">
    <property type="protein sequence ID" value="MBE1556659.1"/>
    <property type="molecule type" value="Genomic_DNA"/>
</dbReference>
<feature type="domain" description="SLH" evidence="2">
    <location>
        <begin position="79"/>
        <end position="142"/>
    </location>
</feature>
<dbReference type="PANTHER" id="PTHR43308">
    <property type="entry name" value="OUTER MEMBRANE PROTEIN ALPHA-RELATED"/>
    <property type="match status" value="1"/>
</dbReference>
<dbReference type="InterPro" id="IPR002901">
    <property type="entry name" value="MGlyc_endo_b_GlcNAc-like_dom"/>
</dbReference>
<name>A0A927MSK0_9BACL</name>
<comment type="caution">
    <text evidence="3">The sequence shown here is derived from an EMBL/GenBank/DDBJ whole genome shotgun (WGS) entry which is preliminary data.</text>
</comment>
<dbReference type="Gene3D" id="1.10.530.10">
    <property type="match status" value="1"/>
</dbReference>
<dbReference type="GO" id="GO:0004040">
    <property type="term" value="F:amidase activity"/>
    <property type="evidence" value="ECO:0007669"/>
    <property type="project" value="InterPro"/>
</dbReference>
<dbReference type="AlphaFoldDB" id="A0A927MSK0"/>
<dbReference type="RefSeq" id="WP_192600287.1">
    <property type="nucleotide sequence ID" value="NZ_JADBEL010000032.1"/>
</dbReference>
<feature type="domain" description="SLH" evidence="2">
    <location>
        <begin position="143"/>
        <end position="209"/>
    </location>
</feature>
<organism evidence="3 4">
    <name type="scientific">Sporosarcina limicola</name>
    <dbReference type="NCBI Taxonomy" id="34101"/>
    <lineage>
        <taxon>Bacteria</taxon>
        <taxon>Bacillati</taxon>
        <taxon>Bacillota</taxon>
        <taxon>Bacilli</taxon>
        <taxon>Bacillales</taxon>
        <taxon>Caryophanaceae</taxon>
        <taxon>Sporosarcina</taxon>
    </lineage>
</organism>
<reference evidence="3" key="1">
    <citation type="submission" date="2020-10" db="EMBL/GenBank/DDBJ databases">
        <title>Genomic Encyclopedia of Type Strains, Phase IV (KMG-IV): sequencing the most valuable type-strain genomes for metagenomic binning, comparative biology and taxonomic classification.</title>
        <authorList>
            <person name="Goeker M."/>
        </authorList>
    </citation>
    <scope>NUCLEOTIDE SEQUENCE</scope>
    <source>
        <strain evidence="3">DSM 13886</strain>
    </source>
</reference>
<evidence type="ECO:0000256" key="1">
    <source>
        <dbReference type="SAM" id="MobiDB-lite"/>
    </source>
</evidence>